<proteinExistence type="predicted"/>
<dbReference type="EMBL" id="RHFK02000011">
    <property type="protein sequence ID" value="TWW68543.1"/>
    <property type="molecule type" value="Genomic_DNA"/>
</dbReference>
<keyword evidence="1" id="KW-0675">Receptor</keyword>
<evidence type="ECO:0000313" key="1">
    <source>
        <dbReference type="EMBL" id="TWW68543.1"/>
    </source>
</evidence>
<organism evidence="1 2">
    <name type="scientific">Takifugu flavidus</name>
    <name type="common">sansaifugu</name>
    <dbReference type="NCBI Taxonomy" id="433684"/>
    <lineage>
        <taxon>Eukaryota</taxon>
        <taxon>Metazoa</taxon>
        <taxon>Chordata</taxon>
        <taxon>Craniata</taxon>
        <taxon>Vertebrata</taxon>
        <taxon>Euteleostomi</taxon>
        <taxon>Actinopterygii</taxon>
        <taxon>Neopterygii</taxon>
        <taxon>Teleostei</taxon>
        <taxon>Neoteleostei</taxon>
        <taxon>Acanthomorphata</taxon>
        <taxon>Eupercaria</taxon>
        <taxon>Tetraodontiformes</taxon>
        <taxon>Tetradontoidea</taxon>
        <taxon>Tetraodontidae</taxon>
        <taxon>Takifugu</taxon>
    </lineage>
</organism>
<dbReference type="AlphaFoldDB" id="A0A5C6NMZ7"/>
<sequence length="95" mass="11328">MFRNLKISHVETFVSTQRQEVLMENVTTTSENSRTAQMGVDEASTESDLLENIWKLENLFQNHSEWLQRLEILIKVPQWNKGIRRFKRQELKHSV</sequence>
<protein>
    <submittedName>
        <fullName evidence="1">Scavenger receptor class A member 5</fullName>
    </submittedName>
</protein>
<dbReference type="Proteomes" id="UP000324091">
    <property type="component" value="Chromosome 19"/>
</dbReference>
<comment type="caution">
    <text evidence="1">The sequence shown here is derived from an EMBL/GenBank/DDBJ whole genome shotgun (WGS) entry which is preliminary data.</text>
</comment>
<gene>
    <name evidence="1" type="ORF">D4764_19G0003410</name>
</gene>
<evidence type="ECO:0000313" key="2">
    <source>
        <dbReference type="Proteomes" id="UP000324091"/>
    </source>
</evidence>
<keyword evidence="2" id="KW-1185">Reference proteome</keyword>
<reference evidence="1 2" key="1">
    <citation type="submission" date="2019-04" db="EMBL/GenBank/DDBJ databases">
        <title>Chromosome genome assembly for Takifugu flavidus.</title>
        <authorList>
            <person name="Xiao S."/>
        </authorList>
    </citation>
    <scope>NUCLEOTIDE SEQUENCE [LARGE SCALE GENOMIC DNA]</scope>
    <source>
        <strain evidence="1">HTHZ2018</strain>
        <tissue evidence="1">Muscle</tissue>
    </source>
</reference>
<name>A0A5C6NMZ7_9TELE</name>
<accession>A0A5C6NMZ7</accession>